<feature type="non-terminal residue" evidence="1">
    <location>
        <position position="1"/>
    </location>
</feature>
<name>A0AAE0BNN8_9CHLO</name>
<dbReference type="InterPro" id="IPR015424">
    <property type="entry name" value="PyrdxlP-dep_Trfase"/>
</dbReference>
<protein>
    <recommendedName>
        <fullName evidence="3">PLP-dependent aminotransferase family protein</fullName>
    </recommendedName>
</protein>
<organism evidence="1 2">
    <name type="scientific">Cymbomonas tetramitiformis</name>
    <dbReference type="NCBI Taxonomy" id="36881"/>
    <lineage>
        <taxon>Eukaryota</taxon>
        <taxon>Viridiplantae</taxon>
        <taxon>Chlorophyta</taxon>
        <taxon>Pyramimonadophyceae</taxon>
        <taxon>Pyramimonadales</taxon>
        <taxon>Pyramimonadaceae</taxon>
        <taxon>Cymbomonas</taxon>
    </lineage>
</organism>
<dbReference type="AlphaFoldDB" id="A0AAE0BNN8"/>
<gene>
    <name evidence="1" type="ORF">CYMTET_50176</name>
</gene>
<evidence type="ECO:0008006" key="3">
    <source>
        <dbReference type="Google" id="ProtNLM"/>
    </source>
</evidence>
<evidence type="ECO:0000313" key="1">
    <source>
        <dbReference type="EMBL" id="KAK3239923.1"/>
    </source>
</evidence>
<dbReference type="Proteomes" id="UP001190700">
    <property type="component" value="Unassembled WGS sequence"/>
</dbReference>
<keyword evidence="2" id="KW-1185">Reference proteome</keyword>
<reference evidence="1 2" key="1">
    <citation type="journal article" date="2015" name="Genome Biol. Evol.">
        <title>Comparative Genomics of a Bacterivorous Green Alga Reveals Evolutionary Causalities and Consequences of Phago-Mixotrophic Mode of Nutrition.</title>
        <authorList>
            <person name="Burns J.A."/>
            <person name="Paasch A."/>
            <person name="Narechania A."/>
            <person name="Kim E."/>
        </authorList>
    </citation>
    <scope>NUCLEOTIDE SEQUENCE [LARGE SCALE GENOMIC DNA]</scope>
    <source>
        <strain evidence="1 2">PLY_AMNH</strain>
    </source>
</reference>
<evidence type="ECO:0000313" key="2">
    <source>
        <dbReference type="Proteomes" id="UP001190700"/>
    </source>
</evidence>
<accession>A0AAE0BNN8</accession>
<dbReference type="SUPFAM" id="SSF53383">
    <property type="entry name" value="PLP-dependent transferases"/>
    <property type="match status" value="1"/>
</dbReference>
<dbReference type="InterPro" id="IPR015422">
    <property type="entry name" value="PyrdxlP-dep_Trfase_small"/>
</dbReference>
<dbReference type="Gene3D" id="3.90.1150.10">
    <property type="entry name" value="Aspartate Aminotransferase, domain 1"/>
    <property type="match status" value="1"/>
</dbReference>
<sequence>GGFFMWVQLQRELDKEAMFDLMMKFKVLFLPGEFTFPSEKASFSLRISYNVEDLTILHEGIKRLGLLLRSSTV</sequence>
<proteinExistence type="predicted"/>
<comment type="caution">
    <text evidence="1">The sequence shown here is derived from an EMBL/GenBank/DDBJ whole genome shotgun (WGS) entry which is preliminary data.</text>
</comment>
<dbReference type="EMBL" id="LGRX02033781">
    <property type="protein sequence ID" value="KAK3239923.1"/>
    <property type="molecule type" value="Genomic_DNA"/>
</dbReference>